<protein>
    <submittedName>
        <fullName evidence="3">DUF3159 domain-containing protein</fullName>
    </submittedName>
</protein>
<evidence type="ECO:0000313" key="3">
    <source>
        <dbReference type="EMBL" id="NKY49681.1"/>
    </source>
</evidence>
<comment type="caution">
    <text evidence="3">The sequence shown here is derived from an EMBL/GenBank/DDBJ whole genome shotgun (WGS) entry which is preliminary data.</text>
</comment>
<evidence type="ECO:0000313" key="4">
    <source>
        <dbReference type="Proteomes" id="UP000565711"/>
    </source>
</evidence>
<dbReference type="NCBIfam" id="NF041646">
    <property type="entry name" value="VC0807_fam"/>
    <property type="match status" value="1"/>
</dbReference>
<evidence type="ECO:0000256" key="2">
    <source>
        <dbReference type="SAM" id="Phobius"/>
    </source>
</evidence>
<feature type="transmembrane region" description="Helical" evidence="2">
    <location>
        <begin position="84"/>
        <end position="103"/>
    </location>
</feature>
<dbReference type="Pfam" id="PF11361">
    <property type="entry name" value="DUF3159"/>
    <property type="match status" value="1"/>
</dbReference>
<keyword evidence="4" id="KW-1185">Reference proteome</keyword>
<dbReference type="AlphaFoldDB" id="A0A846XWB5"/>
<dbReference type="InterPro" id="IPR016566">
    <property type="entry name" value="UCP010219"/>
</dbReference>
<gene>
    <name evidence="3" type="ORF">HGA08_05560</name>
</gene>
<feature type="compositionally biased region" description="Low complexity" evidence="1">
    <location>
        <begin position="1"/>
        <end position="10"/>
    </location>
</feature>
<accession>A0A846XWB5</accession>
<feature type="transmembrane region" description="Helical" evidence="2">
    <location>
        <begin position="32"/>
        <end position="52"/>
    </location>
</feature>
<feature type="transmembrane region" description="Helical" evidence="2">
    <location>
        <begin position="115"/>
        <end position="135"/>
    </location>
</feature>
<reference evidence="3 4" key="1">
    <citation type="submission" date="2020-04" db="EMBL/GenBank/DDBJ databases">
        <title>MicrobeNet Type strains.</title>
        <authorList>
            <person name="Nicholson A.C."/>
        </authorList>
    </citation>
    <scope>NUCLEOTIDE SEQUENCE [LARGE SCALE GENOMIC DNA]</scope>
    <source>
        <strain evidence="3 4">JCM 12354</strain>
    </source>
</reference>
<organism evidence="3 4">
    <name type="scientific">Nocardia vermiculata</name>
    <dbReference type="NCBI Taxonomy" id="257274"/>
    <lineage>
        <taxon>Bacteria</taxon>
        <taxon>Bacillati</taxon>
        <taxon>Actinomycetota</taxon>
        <taxon>Actinomycetes</taxon>
        <taxon>Mycobacteriales</taxon>
        <taxon>Nocardiaceae</taxon>
        <taxon>Nocardia</taxon>
    </lineage>
</organism>
<feature type="region of interest" description="Disordered" evidence="1">
    <location>
        <begin position="1"/>
        <end position="24"/>
    </location>
</feature>
<keyword evidence="2" id="KW-0812">Transmembrane</keyword>
<keyword evidence="2" id="KW-0472">Membrane</keyword>
<feature type="transmembrane region" description="Helical" evidence="2">
    <location>
        <begin position="172"/>
        <end position="192"/>
    </location>
</feature>
<keyword evidence="2" id="KW-1133">Transmembrane helix</keyword>
<proteinExistence type="predicted"/>
<evidence type="ECO:0000256" key="1">
    <source>
        <dbReference type="SAM" id="MobiDB-lite"/>
    </source>
</evidence>
<name>A0A846XWB5_9NOCA</name>
<feature type="transmembrane region" description="Helical" evidence="2">
    <location>
        <begin position="58"/>
        <end position="77"/>
    </location>
</feature>
<feature type="transmembrane region" description="Helical" evidence="2">
    <location>
        <begin position="198"/>
        <end position="216"/>
    </location>
</feature>
<dbReference type="Proteomes" id="UP000565711">
    <property type="component" value="Unassembled WGS sequence"/>
</dbReference>
<dbReference type="RefSeq" id="WP_067867673.1">
    <property type="nucleotide sequence ID" value="NZ_JAAXOP010000002.1"/>
</dbReference>
<dbReference type="EMBL" id="JAAXOP010000002">
    <property type="protein sequence ID" value="NKY49681.1"/>
    <property type="molecule type" value="Genomic_DNA"/>
</dbReference>
<sequence length="230" mass="25293">MTQSATTSTSRTDRPDTATPPADTPQHPIATILWGIFLDAGLAIFVYFGLRTAGVEPYWALLAGAGVAGLRLLYGLVRARRIEGFAAFMCIGFLIGTGLAFLTGSDRFLLLKDSFSTAILGLVFLGSCFVGKPFIFHAAKRFRAAGSLQDQQWDRNWQELPGFRRTFRTLTMVWAAGFLLESVVRVPLIYLLPIDTAAAVSAVLMPTVLVALLIWTRRRGRHAEQRLMGL</sequence>